<dbReference type="STRING" id="1892869.ACGLYG10_1979"/>
<sequence>MVTLRRVGVVVSRPLSSGSAPPGICLDRLRAVGPLTRGWTAVTGGYGGPTGARRSNGGSAVQRRGTRFPMWRAAASPKFTKVHRPGSRRAPLGAFTGLRMHATAGVHSGNMWTSPIPIILSSDLAGQGRRSDVLAQEAARSGGELIRIRRGVYVRRSEFSSLSRQQAHVVKVIAAQLTGALDGAVLARESAAVIHGIPLVGAIPQQVQVVRPGRDGGRMSSGIRTLRAGHGFQTVLDDGVPVASVAQTLADLGRRRPLRDVLAGFDAMLRAGRVTKEDIAAAAPERSRGRPRLYRTIEVADPNAESPGESLSRAVMIEHHLPMPALQEPVRDRHGGLLGRVDFIWPEHGVIGEFDGRVKYGRELTGRPVDEVLLAERRRELDIESATGMRVVRWLWDDAWREQGLLEILAGAGIRPVR</sequence>
<accession>A0A1M4S0J2</accession>
<keyword evidence="2" id="KW-1185">Reference proteome</keyword>
<gene>
    <name evidence="1" type="ORF">ACGLYG10_1979</name>
</gene>
<reference evidence="2" key="1">
    <citation type="submission" date="2016-09" db="EMBL/GenBank/DDBJ databases">
        <authorList>
            <person name="Strepis N."/>
        </authorList>
    </citation>
    <scope>NUCLEOTIDE SEQUENCE [LARGE SCALE GENOMIC DNA]</scope>
</reference>
<protein>
    <submittedName>
        <fullName evidence="1">Transcriptional regulator abiei antitoxin</fullName>
    </submittedName>
</protein>
<evidence type="ECO:0000313" key="1">
    <source>
        <dbReference type="EMBL" id="SHE25743.1"/>
    </source>
</evidence>
<dbReference type="AlphaFoldDB" id="A0A1M4S0J2"/>
<organism evidence="1 2">
    <name type="scientific">Actinomyces glycerinitolerans</name>
    <dbReference type="NCBI Taxonomy" id="1892869"/>
    <lineage>
        <taxon>Bacteria</taxon>
        <taxon>Bacillati</taxon>
        <taxon>Actinomycetota</taxon>
        <taxon>Actinomycetes</taxon>
        <taxon>Actinomycetales</taxon>
        <taxon>Actinomycetaceae</taxon>
        <taxon>Actinomyces</taxon>
    </lineage>
</organism>
<name>A0A1M4S0J2_9ACTO</name>
<dbReference type="EMBL" id="FQTT01000011">
    <property type="protein sequence ID" value="SHE25743.1"/>
    <property type="molecule type" value="Genomic_DNA"/>
</dbReference>
<evidence type="ECO:0000313" key="2">
    <source>
        <dbReference type="Proteomes" id="UP000184291"/>
    </source>
</evidence>
<dbReference type="Proteomes" id="UP000184291">
    <property type="component" value="Unassembled WGS sequence"/>
</dbReference>
<proteinExistence type="predicted"/>